<organism evidence="2 3">
    <name type="scientific">Candidatus Sungbacteria bacterium RIFCSPLOWO2_01_FULL_54_21</name>
    <dbReference type="NCBI Taxonomy" id="1802279"/>
    <lineage>
        <taxon>Bacteria</taxon>
        <taxon>Candidatus Sungiibacteriota</taxon>
    </lineage>
</organism>
<gene>
    <name evidence="2" type="ORF">A3B34_03605</name>
</gene>
<feature type="transmembrane region" description="Helical" evidence="1">
    <location>
        <begin position="108"/>
        <end position="128"/>
    </location>
</feature>
<proteinExistence type="predicted"/>
<sequence length="159" mass="17960">MTEIITAFFEIVIWTFVPAEACLALYRMYALSDEGEKNEHSLSIRAGFWGGIILFLIVFVAQVGRFVSIGFPDAGVYQGFNTSLALVGAIVVFSLMSNKRDMPVKYRGWMVLCLTALALWTFFHYLFIHTANEYILSLALGIALGLFAHRMLNPTKRFF</sequence>
<reference evidence="2 3" key="1">
    <citation type="journal article" date="2016" name="Nat. Commun.">
        <title>Thousands of microbial genomes shed light on interconnected biogeochemical processes in an aquifer system.</title>
        <authorList>
            <person name="Anantharaman K."/>
            <person name="Brown C.T."/>
            <person name="Hug L.A."/>
            <person name="Sharon I."/>
            <person name="Castelle C.J."/>
            <person name="Probst A.J."/>
            <person name="Thomas B.C."/>
            <person name="Singh A."/>
            <person name="Wilkins M.J."/>
            <person name="Karaoz U."/>
            <person name="Brodie E.L."/>
            <person name="Williams K.H."/>
            <person name="Hubbard S.S."/>
            <person name="Banfield J.F."/>
        </authorList>
    </citation>
    <scope>NUCLEOTIDE SEQUENCE [LARGE SCALE GENOMIC DNA]</scope>
</reference>
<evidence type="ECO:0000313" key="2">
    <source>
        <dbReference type="EMBL" id="OHA06917.1"/>
    </source>
</evidence>
<keyword evidence="1" id="KW-0812">Transmembrane</keyword>
<feature type="transmembrane region" description="Helical" evidence="1">
    <location>
        <begin position="46"/>
        <end position="64"/>
    </location>
</feature>
<keyword evidence="1" id="KW-0472">Membrane</keyword>
<dbReference type="AlphaFoldDB" id="A0A1G2L5G0"/>
<comment type="caution">
    <text evidence="2">The sequence shown here is derived from an EMBL/GenBank/DDBJ whole genome shotgun (WGS) entry which is preliminary data.</text>
</comment>
<dbReference type="STRING" id="1802279.A3B34_03605"/>
<dbReference type="Proteomes" id="UP000176510">
    <property type="component" value="Unassembled WGS sequence"/>
</dbReference>
<evidence type="ECO:0000256" key="1">
    <source>
        <dbReference type="SAM" id="Phobius"/>
    </source>
</evidence>
<accession>A0A1G2L5G0</accession>
<protein>
    <submittedName>
        <fullName evidence="2">Uncharacterized protein</fullName>
    </submittedName>
</protein>
<keyword evidence="1" id="KW-1133">Transmembrane helix</keyword>
<name>A0A1G2L5G0_9BACT</name>
<feature type="transmembrane region" description="Helical" evidence="1">
    <location>
        <begin position="6"/>
        <end position="26"/>
    </location>
</feature>
<feature type="transmembrane region" description="Helical" evidence="1">
    <location>
        <begin position="134"/>
        <end position="152"/>
    </location>
</feature>
<feature type="transmembrane region" description="Helical" evidence="1">
    <location>
        <begin position="76"/>
        <end position="96"/>
    </location>
</feature>
<evidence type="ECO:0000313" key="3">
    <source>
        <dbReference type="Proteomes" id="UP000176510"/>
    </source>
</evidence>
<dbReference type="EMBL" id="MHQR01000030">
    <property type="protein sequence ID" value="OHA06917.1"/>
    <property type="molecule type" value="Genomic_DNA"/>
</dbReference>